<dbReference type="SUPFAM" id="SSF101790">
    <property type="entry name" value="Aminomethyltransferase beta-barrel domain"/>
    <property type="match status" value="1"/>
</dbReference>
<dbReference type="EMBL" id="RJKX01000015">
    <property type="protein sequence ID" value="ROP84177.1"/>
    <property type="molecule type" value="Genomic_DNA"/>
</dbReference>
<dbReference type="InterPro" id="IPR006222">
    <property type="entry name" value="GCVT_N"/>
</dbReference>
<feature type="domain" description="FAD/NAD(P)-binding" evidence="4">
    <location>
        <begin position="163"/>
        <end position="414"/>
    </location>
</feature>
<accession>A0A3N1KYE3</accession>
<dbReference type="Proteomes" id="UP000278222">
    <property type="component" value="Unassembled WGS sequence"/>
</dbReference>
<comment type="caution">
    <text evidence="7">The sequence shown here is derived from an EMBL/GenBank/DDBJ whole genome shotgun (WGS) entry which is preliminary data.</text>
</comment>
<dbReference type="InterPro" id="IPR027266">
    <property type="entry name" value="TrmE/GcvT-like"/>
</dbReference>
<dbReference type="SUPFAM" id="SSF51905">
    <property type="entry name" value="FAD/NAD(P)-binding domain"/>
    <property type="match status" value="1"/>
</dbReference>
<dbReference type="Gene3D" id="3.10.20.440">
    <property type="entry name" value="2Fe-2S iron-sulphur cluster binding domain, sarcosine oxidase, alpha subunit, N-terminal domain"/>
    <property type="match status" value="1"/>
</dbReference>
<evidence type="ECO:0000259" key="4">
    <source>
        <dbReference type="Pfam" id="PF07992"/>
    </source>
</evidence>
<dbReference type="Pfam" id="PF17806">
    <property type="entry name" value="SO_alpha_A3"/>
    <property type="match status" value="1"/>
</dbReference>
<dbReference type="Pfam" id="PF01571">
    <property type="entry name" value="GCV_T"/>
    <property type="match status" value="1"/>
</dbReference>
<evidence type="ECO:0000259" key="6">
    <source>
        <dbReference type="Pfam" id="PF17806"/>
    </source>
</evidence>
<proteinExistence type="inferred from homology"/>
<dbReference type="SUPFAM" id="SSF103025">
    <property type="entry name" value="Folate-binding domain"/>
    <property type="match status" value="1"/>
</dbReference>
<dbReference type="RefSeq" id="WP_123691900.1">
    <property type="nucleotide sequence ID" value="NZ_AP019700.1"/>
</dbReference>
<dbReference type="InterPro" id="IPR028896">
    <property type="entry name" value="GcvT/YgfZ/DmdA"/>
</dbReference>
<evidence type="ECO:0000313" key="8">
    <source>
        <dbReference type="Proteomes" id="UP000278222"/>
    </source>
</evidence>
<dbReference type="Pfam" id="PF08669">
    <property type="entry name" value="GCV_T_C"/>
    <property type="match status" value="1"/>
</dbReference>
<comment type="similarity">
    <text evidence="1">Belongs to the GcvT family.</text>
</comment>
<evidence type="ECO:0000259" key="5">
    <source>
        <dbReference type="Pfam" id="PF08669"/>
    </source>
</evidence>
<dbReference type="InterPro" id="IPR013977">
    <property type="entry name" value="GcvT_C"/>
</dbReference>
<evidence type="ECO:0000313" key="7">
    <source>
        <dbReference type="EMBL" id="ROP84177.1"/>
    </source>
</evidence>
<evidence type="ECO:0000259" key="3">
    <source>
        <dbReference type="Pfam" id="PF01571"/>
    </source>
</evidence>
<dbReference type="InterPro" id="IPR036188">
    <property type="entry name" value="FAD/NAD-bd_sf"/>
</dbReference>
<dbReference type="InterPro" id="IPR029043">
    <property type="entry name" value="GcvT/YgfZ_C"/>
</dbReference>
<dbReference type="PRINTS" id="PR00368">
    <property type="entry name" value="FADPNR"/>
</dbReference>
<organism evidence="7 8">
    <name type="scientific">Stella humosa</name>
    <dbReference type="NCBI Taxonomy" id="94"/>
    <lineage>
        <taxon>Bacteria</taxon>
        <taxon>Pseudomonadati</taxon>
        <taxon>Pseudomonadota</taxon>
        <taxon>Alphaproteobacteria</taxon>
        <taxon>Rhodospirillales</taxon>
        <taxon>Stellaceae</taxon>
        <taxon>Stella</taxon>
    </lineage>
</organism>
<feature type="domain" description="SoxA A3" evidence="6">
    <location>
        <begin position="482"/>
        <end position="562"/>
    </location>
</feature>
<evidence type="ECO:0000256" key="1">
    <source>
        <dbReference type="ARBA" id="ARBA00008609"/>
    </source>
</evidence>
<feature type="domain" description="GCVT N-terminal" evidence="3">
    <location>
        <begin position="580"/>
        <end position="851"/>
    </location>
</feature>
<dbReference type="InterPro" id="IPR041117">
    <property type="entry name" value="SoxA_A3"/>
</dbReference>
<reference evidence="7 8" key="1">
    <citation type="submission" date="2018-11" db="EMBL/GenBank/DDBJ databases">
        <title>Genomic Encyclopedia of Type Strains, Phase IV (KMG-IV): sequencing the most valuable type-strain genomes for metagenomic binning, comparative biology and taxonomic classification.</title>
        <authorList>
            <person name="Goeker M."/>
        </authorList>
    </citation>
    <scope>NUCLEOTIDE SEQUENCE [LARGE SCALE GENOMIC DNA]</scope>
    <source>
        <strain evidence="7 8">DSM 5900</strain>
    </source>
</reference>
<dbReference type="InterPro" id="IPR023753">
    <property type="entry name" value="FAD/NAD-binding_dom"/>
</dbReference>
<dbReference type="Gene3D" id="3.50.50.60">
    <property type="entry name" value="FAD/NAD(P)-binding domain"/>
    <property type="match status" value="1"/>
</dbReference>
<dbReference type="Pfam" id="PF13510">
    <property type="entry name" value="Fer2_4"/>
    <property type="match status" value="1"/>
</dbReference>
<evidence type="ECO:0000256" key="2">
    <source>
        <dbReference type="ARBA" id="ARBA00023002"/>
    </source>
</evidence>
<dbReference type="Pfam" id="PF07992">
    <property type="entry name" value="Pyr_redox_2"/>
    <property type="match status" value="1"/>
</dbReference>
<dbReference type="PANTHER" id="PTHR43757">
    <property type="entry name" value="AMINOMETHYLTRANSFERASE"/>
    <property type="match status" value="1"/>
</dbReference>
<dbReference type="PANTHER" id="PTHR43757:SF2">
    <property type="entry name" value="AMINOMETHYLTRANSFERASE, MITOCHONDRIAL"/>
    <property type="match status" value="1"/>
</dbReference>
<keyword evidence="8" id="KW-1185">Reference proteome</keyword>
<dbReference type="OrthoDB" id="9801699at2"/>
<dbReference type="InterPro" id="IPR042204">
    <property type="entry name" value="2Fe-2S-bd_N"/>
</dbReference>
<protein>
    <submittedName>
        <fullName evidence="7">Sarcosine oxidase subunit alpha</fullName>
    </submittedName>
</protein>
<name>A0A3N1KYE3_9PROT</name>
<dbReference type="AlphaFoldDB" id="A0A3N1KYE3"/>
<feature type="domain" description="Aminomethyltransferase C-terminal" evidence="5">
    <location>
        <begin position="874"/>
        <end position="953"/>
    </location>
</feature>
<dbReference type="Gene3D" id="3.30.1360.120">
    <property type="entry name" value="Probable tRNA modification gtpase trme, domain 1"/>
    <property type="match status" value="1"/>
</dbReference>
<dbReference type="PRINTS" id="PR00469">
    <property type="entry name" value="PNDRDTASEII"/>
</dbReference>
<keyword evidence="2" id="KW-0560">Oxidoreductase</keyword>
<sequence>MSGHRLRIGGRIDRDRPLGFRFEGRSLVGFAGDTLASALLASGVSIVGRSFKYHRPRGLFAAGPEEPNAIIQLGPRPDLKATQVLLEEGLEAGPVNCWPGSRFDAGAAIGLAKRFLPAGFYYKTFKWPDWNWWEPLIRRAAGLGRVDPTASAPEGQRRSLHCDVLVIGAGPAGMAAALAAGAAGLRVVLAEQDRLLGGSLLVDRGEIDGMPSDQWLERAEATLAARRETTILRRTTVLGCYDHGLVAAVERERIVWKIRAARVVVATGAIERPIAFQDDDRPGVMLAGAVRAYLNRWAAAAGRRLVLFTNNDEAYRTAIDWRQAGLDVAAIVDARRSTEGALPDAARAAGIRIVTNATLDRALGRGRVRGVVLRDGTGKTSHIDCDTVAVSGGRDPAVALFVQAGGKLAWQDQIAAFVPGDGGYTTPVGAAAGLFGLGSALAHGHAAGLAGQTVPDILPPAAEDAAQGTILALWHAGGDPARSWVDRASDVTVADVGMAAGEGYVSVEHYKRYTTSGMSPDQGKSSGVLALSLLGRATGRVQADVGTTRFRPPWDPVPISALVGADRGQRLRPVLHLAAHDRHAALGAAFEEYGGWMRPACYPAPGEGREAAIRREAAAVRAGVGLFDASPLGKIDVRGPDAGRFLDRMYIHRLSTLKPGRLRYTLAANEAGIVQDDGVVARLGPDRFLVGTTSGGAVRMAEAFEEWLQCEWVDLEVFVTPVTQQWGVVNLAGPQARALLAAAGTDIELETAAFPHMTFREGLVAGISARVSRVSFTGELSYEVAVPAGRTAELWDALTAAAGPAGIAPPVPFGIEALMVLRIEKGYLHVGADTDGTTYPADCGFGDVVAKRTDDFVGRRSMRRPDAVRDGRLQLVGLLPEAADAKLAAGAHIVAADEGSDGHVSSACWSPALGRSVGLAMIRNGRARLDETVTVDDLGRRLRARIVRPVFVDPDGTRLK</sequence>
<dbReference type="GO" id="GO:0016491">
    <property type="term" value="F:oxidoreductase activity"/>
    <property type="evidence" value="ECO:0007669"/>
    <property type="project" value="UniProtKB-KW"/>
</dbReference>
<gene>
    <name evidence="7" type="ORF">EDC65_3525</name>
</gene>